<evidence type="ECO:0000313" key="2">
    <source>
        <dbReference type="Proteomes" id="UP001372834"/>
    </source>
</evidence>
<proteinExistence type="predicted"/>
<accession>A0AAN8NKX3</accession>
<comment type="caution">
    <text evidence="1">The sequence shown here is derived from an EMBL/GenBank/DDBJ whole genome shotgun (WGS) entry which is preliminary data.</text>
</comment>
<dbReference type="Proteomes" id="UP001372834">
    <property type="component" value="Unassembled WGS sequence"/>
</dbReference>
<dbReference type="EMBL" id="JAWJWE010000039">
    <property type="protein sequence ID" value="KAK6620514.1"/>
    <property type="molecule type" value="Genomic_DNA"/>
</dbReference>
<sequence>MSQVVPFIPVPISDFRFSIHSWPLFLTLPFTKIDFVNSRTTHLLIACSPSEVHWYQLKTHFCSKNPVHLFVKEVVMQGAKLLESEKHTEEDIRNEKELKAEGKQTYLRVKRTRVDYLLLLTRQNQIKDDFKQDANRIAWGSLCVPDQVET</sequence>
<protein>
    <submittedName>
        <fullName evidence="1">Uncharacterized protein</fullName>
    </submittedName>
</protein>
<reference evidence="1 2" key="1">
    <citation type="submission" date="2023-10" db="EMBL/GenBank/DDBJ databases">
        <title>Genomes of two closely related lineages of the louse Polyplax serrata with different host specificities.</title>
        <authorList>
            <person name="Martinu J."/>
            <person name="Tarabai H."/>
            <person name="Stefka J."/>
            <person name="Hypsa V."/>
        </authorList>
    </citation>
    <scope>NUCLEOTIDE SEQUENCE [LARGE SCALE GENOMIC DNA]</scope>
    <source>
        <strain evidence="1">HR10_N</strain>
    </source>
</reference>
<dbReference type="AlphaFoldDB" id="A0AAN8NKX3"/>
<gene>
    <name evidence="1" type="ORF">RUM43_010805</name>
</gene>
<name>A0AAN8NKX3_POLSC</name>
<evidence type="ECO:0000313" key="1">
    <source>
        <dbReference type="EMBL" id="KAK6620514.1"/>
    </source>
</evidence>
<organism evidence="1 2">
    <name type="scientific">Polyplax serrata</name>
    <name type="common">Common mouse louse</name>
    <dbReference type="NCBI Taxonomy" id="468196"/>
    <lineage>
        <taxon>Eukaryota</taxon>
        <taxon>Metazoa</taxon>
        <taxon>Ecdysozoa</taxon>
        <taxon>Arthropoda</taxon>
        <taxon>Hexapoda</taxon>
        <taxon>Insecta</taxon>
        <taxon>Pterygota</taxon>
        <taxon>Neoptera</taxon>
        <taxon>Paraneoptera</taxon>
        <taxon>Psocodea</taxon>
        <taxon>Troctomorpha</taxon>
        <taxon>Phthiraptera</taxon>
        <taxon>Anoplura</taxon>
        <taxon>Polyplacidae</taxon>
        <taxon>Polyplax</taxon>
    </lineage>
</organism>